<feature type="transmembrane region" description="Helical" evidence="7">
    <location>
        <begin position="135"/>
        <end position="154"/>
    </location>
</feature>
<dbReference type="InterPro" id="IPR050925">
    <property type="entry name" value="Rhomboid_protease_S54"/>
</dbReference>
<dbReference type="InterPro" id="IPR022764">
    <property type="entry name" value="Peptidase_S54_rhomboid_dom"/>
</dbReference>
<dbReference type="GeneID" id="84807365"/>
<keyword evidence="3 7" id="KW-0812">Transmembrane</keyword>
<dbReference type="PANTHER" id="PTHR43731">
    <property type="entry name" value="RHOMBOID PROTEASE"/>
    <property type="match status" value="1"/>
</dbReference>
<feature type="transmembrane region" description="Helical" evidence="7">
    <location>
        <begin position="166"/>
        <end position="185"/>
    </location>
</feature>
<evidence type="ECO:0000256" key="1">
    <source>
        <dbReference type="ARBA" id="ARBA00004141"/>
    </source>
</evidence>
<keyword evidence="4" id="KW-0378">Hydrolase</keyword>
<dbReference type="Proteomes" id="UP000217250">
    <property type="component" value="Chromosome"/>
</dbReference>
<reference evidence="10" key="1">
    <citation type="submission" date="2017-06" db="EMBL/GenBank/DDBJ databases">
        <title>Capnocytophaga spp. assemblies.</title>
        <authorList>
            <person name="Gulvik C.A."/>
        </authorList>
    </citation>
    <scope>NUCLEOTIDE SEQUENCE [LARGE SCALE GENOMIC DNA]</scope>
    <source>
        <strain evidence="10">H1496</strain>
    </source>
</reference>
<dbReference type="GO" id="GO:0004252">
    <property type="term" value="F:serine-type endopeptidase activity"/>
    <property type="evidence" value="ECO:0007669"/>
    <property type="project" value="InterPro"/>
</dbReference>
<dbReference type="AlphaFoldDB" id="A0A250FLM8"/>
<feature type="transmembrane region" description="Helical" evidence="7">
    <location>
        <begin position="191"/>
        <end position="208"/>
    </location>
</feature>
<sequence length="210" mass="23565">MPLTDVVFFGILIVTIGISYYGFTHEVFFRRYMFNVKAVQGGDYIRLLSAGFLHAGWEHLIFNMISLFFFHKVILVGMGVDVFMLIYIGAIVFGNLFCLYIYRHQPYYSAIGASGGVSGIIFASIALMPHLRVNFIPGWLFGTIYFGYSVYRMLDPRMGDNVGHAAHLGGAIFGISVIALLKPLFIVENALYLGIMALPLAYMGYRLLKK</sequence>
<evidence type="ECO:0000256" key="2">
    <source>
        <dbReference type="ARBA" id="ARBA00009045"/>
    </source>
</evidence>
<dbReference type="Pfam" id="PF01694">
    <property type="entry name" value="Rhomboid"/>
    <property type="match status" value="1"/>
</dbReference>
<dbReference type="OrthoDB" id="9813074at2"/>
<evidence type="ECO:0000256" key="7">
    <source>
        <dbReference type="SAM" id="Phobius"/>
    </source>
</evidence>
<evidence type="ECO:0000313" key="9">
    <source>
        <dbReference type="EMBL" id="ATA86059.1"/>
    </source>
</evidence>
<keyword evidence="5 7" id="KW-1133">Transmembrane helix</keyword>
<comment type="similarity">
    <text evidence="2">Belongs to the peptidase S54 family.</text>
</comment>
<feature type="transmembrane region" description="Helical" evidence="7">
    <location>
        <begin position="6"/>
        <end position="23"/>
    </location>
</feature>
<feature type="domain" description="Peptidase S54 rhomboid" evidence="8">
    <location>
        <begin position="43"/>
        <end position="181"/>
    </location>
</feature>
<evidence type="ECO:0000256" key="4">
    <source>
        <dbReference type="ARBA" id="ARBA00022801"/>
    </source>
</evidence>
<evidence type="ECO:0000256" key="6">
    <source>
        <dbReference type="ARBA" id="ARBA00023136"/>
    </source>
</evidence>
<comment type="subcellular location">
    <subcellularLocation>
        <location evidence="1">Membrane</location>
        <topology evidence="1">Multi-pass membrane protein</topology>
    </subcellularLocation>
</comment>
<protein>
    <submittedName>
        <fullName evidence="9">Rhomboid family intramembrane serine protease</fullName>
    </submittedName>
</protein>
<gene>
    <name evidence="9" type="ORF">CGC50_02155</name>
</gene>
<evidence type="ECO:0000259" key="8">
    <source>
        <dbReference type="Pfam" id="PF01694"/>
    </source>
</evidence>
<feature type="transmembrane region" description="Helical" evidence="7">
    <location>
        <begin position="107"/>
        <end position="129"/>
    </location>
</feature>
<dbReference type="GO" id="GO:0006508">
    <property type="term" value="P:proteolysis"/>
    <property type="evidence" value="ECO:0007669"/>
    <property type="project" value="UniProtKB-KW"/>
</dbReference>
<dbReference type="KEGG" id="cgh:CGC50_02155"/>
<proteinExistence type="inferred from homology"/>
<evidence type="ECO:0000313" key="10">
    <source>
        <dbReference type="Proteomes" id="UP000217250"/>
    </source>
</evidence>
<feature type="transmembrane region" description="Helical" evidence="7">
    <location>
        <begin position="82"/>
        <end position="102"/>
    </location>
</feature>
<evidence type="ECO:0000256" key="3">
    <source>
        <dbReference type="ARBA" id="ARBA00022692"/>
    </source>
</evidence>
<dbReference type="PANTHER" id="PTHR43731:SF14">
    <property type="entry name" value="PRESENILIN-ASSOCIATED RHOMBOID-LIKE PROTEIN, MITOCHONDRIAL"/>
    <property type="match status" value="1"/>
</dbReference>
<name>A0A250FLM8_9FLAO</name>
<accession>A0A250FLM8</accession>
<dbReference type="GO" id="GO:0016020">
    <property type="term" value="C:membrane"/>
    <property type="evidence" value="ECO:0007669"/>
    <property type="project" value="UniProtKB-SubCell"/>
</dbReference>
<dbReference type="InterPro" id="IPR035952">
    <property type="entry name" value="Rhomboid-like_sf"/>
</dbReference>
<dbReference type="SUPFAM" id="SSF144091">
    <property type="entry name" value="Rhomboid-like"/>
    <property type="match status" value="1"/>
</dbReference>
<feature type="transmembrane region" description="Helical" evidence="7">
    <location>
        <begin position="44"/>
        <end position="70"/>
    </location>
</feature>
<evidence type="ECO:0000256" key="5">
    <source>
        <dbReference type="ARBA" id="ARBA00022989"/>
    </source>
</evidence>
<organism evidence="9 10">
    <name type="scientific">Capnocytophaga gingivalis</name>
    <dbReference type="NCBI Taxonomy" id="1017"/>
    <lineage>
        <taxon>Bacteria</taxon>
        <taxon>Pseudomonadati</taxon>
        <taxon>Bacteroidota</taxon>
        <taxon>Flavobacteriia</taxon>
        <taxon>Flavobacteriales</taxon>
        <taxon>Flavobacteriaceae</taxon>
        <taxon>Capnocytophaga</taxon>
    </lineage>
</organism>
<keyword evidence="6 7" id="KW-0472">Membrane</keyword>
<dbReference type="EMBL" id="CP022386">
    <property type="protein sequence ID" value="ATA86059.1"/>
    <property type="molecule type" value="Genomic_DNA"/>
</dbReference>
<dbReference type="Gene3D" id="1.20.1540.10">
    <property type="entry name" value="Rhomboid-like"/>
    <property type="match status" value="1"/>
</dbReference>
<keyword evidence="9" id="KW-0645">Protease</keyword>
<dbReference type="RefSeq" id="WP_095909491.1">
    <property type="nucleotide sequence ID" value="NZ_CAUSVQ010000011.1"/>
</dbReference>